<dbReference type="Pfam" id="PF18963">
    <property type="entry name" value="DUF5703"/>
    <property type="match status" value="1"/>
</dbReference>
<proteinExistence type="predicted"/>
<gene>
    <name evidence="1" type="ORF">UFOPK2282_00253</name>
    <name evidence="2" type="ORF">UFOPK3576_00848</name>
</gene>
<name>A0A6J6L3P4_9ZZZZ</name>
<evidence type="ECO:0000313" key="2">
    <source>
        <dbReference type="EMBL" id="CAB4907212.1"/>
    </source>
</evidence>
<evidence type="ECO:0000313" key="1">
    <source>
        <dbReference type="EMBL" id="CAB4656441.1"/>
    </source>
</evidence>
<dbReference type="InterPro" id="IPR043758">
    <property type="entry name" value="DUF5703"/>
</dbReference>
<dbReference type="AlphaFoldDB" id="A0A6J6L3P4"/>
<accession>A0A6J6L3P4</accession>
<protein>
    <submittedName>
        <fullName evidence="1">Unannotated protein</fullName>
    </submittedName>
</protein>
<sequence length="49" mass="5672">MGSTKEGTRQLLTSVAGTGRWELDVSYVYPDGRRKVRIRRKVYRVTRTA</sequence>
<organism evidence="1">
    <name type="scientific">freshwater metagenome</name>
    <dbReference type="NCBI Taxonomy" id="449393"/>
    <lineage>
        <taxon>unclassified sequences</taxon>
        <taxon>metagenomes</taxon>
        <taxon>ecological metagenomes</taxon>
    </lineage>
</organism>
<reference evidence="1" key="1">
    <citation type="submission" date="2020-05" db="EMBL/GenBank/DDBJ databases">
        <authorList>
            <person name="Chiriac C."/>
            <person name="Salcher M."/>
            <person name="Ghai R."/>
            <person name="Kavagutti S V."/>
        </authorList>
    </citation>
    <scope>NUCLEOTIDE SEQUENCE</scope>
</reference>
<dbReference type="EMBL" id="CAFBMO010000029">
    <property type="protein sequence ID" value="CAB4907212.1"/>
    <property type="molecule type" value="Genomic_DNA"/>
</dbReference>
<dbReference type="EMBL" id="CAEZWR010000017">
    <property type="protein sequence ID" value="CAB4656441.1"/>
    <property type="molecule type" value="Genomic_DNA"/>
</dbReference>